<dbReference type="InterPro" id="IPR024599">
    <property type="entry name" value="RB_N"/>
</dbReference>
<feature type="region of interest" description="Disordered" evidence="10">
    <location>
        <begin position="993"/>
        <end position="1019"/>
    </location>
</feature>
<evidence type="ECO:0000259" key="11">
    <source>
        <dbReference type="SMART" id="SM01367"/>
    </source>
</evidence>
<dbReference type="Pfam" id="PF11934">
    <property type="entry name" value="DUF3452"/>
    <property type="match status" value="1"/>
</dbReference>
<dbReference type="InterPro" id="IPR036915">
    <property type="entry name" value="Cyclin-like_sf"/>
</dbReference>
<reference evidence="14" key="1">
    <citation type="journal article" date="2020" name="Nat. Ecol. Evol.">
        <title>Deeply conserved synteny resolves early events in vertebrate evolution.</title>
        <authorList>
            <person name="Simakov O."/>
            <person name="Marletaz F."/>
            <person name="Yue J.X."/>
            <person name="O'Connell B."/>
            <person name="Jenkins J."/>
            <person name="Brandt A."/>
            <person name="Calef R."/>
            <person name="Tung C.H."/>
            <person name="Huang T.K."/>
            <person name="Schmutz J."/>
            <person name="Satoh N."/>
            <person name="Yu J.K."/>
            <person name="Putnam N.H."/>
            <person name="Green R.E."/>
            <person name="Rokhsar D.S."/>
        </authorList>
    </citation>
    <scope>NUCLEOTIDE SEQUENCE [LARGE SCALE GENOMIC DNA]</scope>
    <source>
        <strain evidence="14">S238N-H82</strain>
    </source>
</reference>
<dbReference type="AlphaFoldDB" id="A0A9J7L982"/>
<keyword evidence="5" id="KW-0156">Chromatin regulator</keyword>
<dbReference type="GO" id="GO:0005634">
    <property type="term" value="C:nucleus"/>
    <property type="evidence" value="ECO:0007669"/>
    <property type="project" value="UniProtKB-SubCell"/>
</dbReference>
<dbReference type="Proteomes" id="UP000001554">
    <property type="component" value="Chromosome 6"/>
</dbReference>
<dbReference type="InterPro" id="IPR002719">
    <property type="entry name" value="RB_B"/>
</dbReference>
<evidence type="ECO:0000256" key="2">
    <source>
        <dbReference type="ARBA" id="ARBA00009475"/>
    </source>
</evidence>
<keyword evidence="4" id="KW-0597">Phosphoprotein</keyword>
<evidence type="ECO:0000256" key="3">
    <source>
        <dbReference type="ARBA" id="ARBA00022491"/>
    </source>
</evidence>
<evidence type="ECO:0000259" key="12">
    <source>
        <dbReference type="SMART" id="SM01368"/>
    </source>
</evidence>
<keyword evidence="9" id="KW-0131">Cell cycle</keyword>
<name>A0A9J7L982_BRAFL</name>
<dbReference type="FunFam" id="1.10.472.10:FF:000048">
    <property type="entry name" value="Retinoblastoma-like 2, isoform CRA_a"/>
    <property type="match status" value="1"/>
</dbReference>
<dbReference type="SMART" id="SM01369">
    <property type="entry name" value="Rb_C"/>
    <property type="match status" value="1"/>
</dbReference>
<keyword evidence="6" id="KW-0805">Transcription regulation</keyword>
<evidence type="ECO:0000313" key="14">
    <source>
        <dbReference type="Proteomes" id="UP000001554"/>
    </source>
</evidence>
<comment type="similarity">
    <text evidence="2">Belongs to the retinoblastoma protein (RB) family.</text>
</comment>
<evidence type="ECO:0000256" key="4">
    <source>
        <dbReference type="ARBA" id="ARBA00022553"/>
    </source>
</evidence>
<dbReference type="OrthoDB" id="844594at2759"/>
<evidence type="ECO:0000256" key="8">
    <source>
        <dbReference type="ARBA" id="ARBA00023242"/>
    </source>
</evidence>
<dbReference type="GeneID" id="118417066"/>
<dbReference type="SMART" id="SM01368">
    <property type="entry name" value="RB_A"/>
    <property type="match status" value="1"/>
</dbReference>
<dbReference type="KEGG" id="bfo:118417066"/>
<evidence type="ECO:0000256" key="5">
    <source>
        <dbReference type="ARBA" id="ARBA00022853"/>
    </source>
</evidence>
<dbReference type="InterPro" id="IPR015030">
    <property type="entry name" value="RB_C"/>
</dbReference>
<dbReference type="SUPFAM" id="SSF47954">
    <property type="entry name" value="Cyclin-like"/>
    <property type="match status" value="2"/>
</dbReference>
<comment type="subcellular location">
    <subcellularLocation>
        <location evidence="1">Nucleus</location>
    </subcellularLocation>
</comment>
<dbReference type="Pfam" id="PF01858">
    <property type="entry name" value="RB_A"/>
    <property type="match status" value="1"/>
</dbReference>
<evidence type="ECO:0000256" key="9">
    <source>
        <dbReference type="ARBA" id="ARBA00023306"/>
    </source>
</evidence>
<keyword evidence="3" id="KW-0678">Repressor</keyword>
<dbReference type="GO" id="GO:0000977">
    <property type="term" value="F:RNA polymerase II transcription regulatory region sequence-specific DNA binding"/>
    <property type="evidence" value="ECO:0000318"/>
    <property type="project" value="GO_Central"/>
</dbReference>
<keyword evidence="8" id="KW-0539">Nucleus</keyword>
<dbReference type="Pfam" id="PF08934">
    <property type="entry name" value="Rb_C"/>
    <property type="match status" value="1"/>
</dbReference>
<dbReference type="FunFam" id="1.10.472.10:FF:000035">
    <property type="entry name" value="RB transcriptional corepressor-like 1"/>
    <property type="match status" value="1"/>
</dbReference>
<dbReference type="GO" id="GO:0000785">
    <property type="term" value="C:chromatin"/>
    <property type="evidence" value="ECO:0000318"/>
    <property type="project" value="GO_Central"/>
</dbReference>
<proteinExistence type="inferred from homology"/>
<accession>A0A9J7L982</accession>
<dbReference type="OMA" id="VYCQSTQ"/>
<evidence type="ECO:0000256" key="1">
    <source>
        <dbReference type="ARBA" id="ARBA00004123"/>
    </source>
</evidence>
<dbReference type="RefSeq" id="XP_035678326.1">
    <property type="nucleotide sequence ID" value="XM_035822433.1"/>
</dbReference>
<organism evidence="14 15">
    <name type="scientific">Branchiostoma floridae</name>
    <name type="common">Florida lancelet</name>
    <name type="synonym">Amphioxus</name>
    <dbReference type="NCBI Taxonomy" id="7739"/>
    <lineage>
        <taxon>Eukaryota</taxon>
        <taxon>Metazoa</taxon>
        <taxon>Chordata</taxon>
        <taxon>Cephalochordata</taxon>
        <taxon>Leptocardii</taxon>
        <taxon>Amphioxiformes</taxon>
        <taxon>Branchiostomatidae</taxon>
        <taxon>Branchiostoma</taxon>
    </lineage>
</organism>
<dbReference type="GO" id="GO:0030154">
    <property type="term" value="P:cell differentiation"/>
    <property type="evidence" value="ECO:0000318"/>
    <property type="project" value="GO_Central"/>
</dbReference>
<dbReference type="PANTHER" id="PTHR13742">
    <property type="entry name" value="RETINOBLASTOMA-ASSOCIATED PROTEIN RB -RELATED"/>
    <property type="match status" value="1"/>
</dbReference>
<dbReference type="Pfam" id="PF01857">
    <property type="entry name" value="RB_B"/>
    <property type="match status" value="1"/>
</dbReference>
<evidence type="ECO:0000256" key="10">
    <source>
        <dbReference type="SAM" id="MobiDB-lite"/>
    </source>
</evidence>
<keyword evidence="7" id="KW-0804">Transcription</keyword>
<evidence type="ECO:0000256" key="7">
    <source>
        <dbReference type="ARBA" id="ARBA00023163"/>
    </source>
</evidence>
<evidence type="ECO:0000256" key="6">
    <source>
        <dbReference type="ARBA" id="ARBA00023015"/>
    </source>
</evidence>
<feature type="region of interest" description="Disordered" evidence="10">
    <location>
        <begin position="903"/>
        <end position="961"/>
    </location>
</feature>
<reference evidence="15" key="2">
    <citation type="submission" date="2025-08" db="UniProtKB">
        <authorList>
            <consortium name="RefSeq"/>
        </authorList>
    </citation>
    <scope>IDENTIFICATION</scope>
    <source>
        <strain evidence="15">S238N-H82</strain>
        <tissue evidence="15">Testes</tissue>
    </source>
</reference>
<feature type="region of interest" description="Disordered" evidence="10">
    <location>
        <begin position="764"/>
        <end position="792"/>
    </location>
</feature>
<dbReference type="PANTHER" id="PTHR13742:SF17">
    <property type="entry name" value="RE32990P-RELATED"/>
    <property type="match status" value="1"/>
</dbReference>
<dbReference type="FunFam" id="1.10.472.140:FF:000001">
    <property type="entry name" value="Retinoblastoma-like 2, isoform CRA_a"/>
    <property type="match status" value="1"/>
</dbReference>
<gene>
    <name evidence="15" type="primary">LOC118417066</name>
</gene>
<dbReference type="InterPro" id="IPR028309">
    <property type="entry name" value="RB_fam"/>
</dbReference>
<protein>
    <submittedName>
        <fullName evidence="15">Retinoblastoma-like protein 1 isoform X1</fullName>
    </submittedName>
</protein>
<sequence length="1119" mass="124731">MAGPDEETPSTEQRYQDLCMDLNMDKIATEEAWQSFEKMSTNYTLEGDDLHWLACALYVACRKSLTPTVGRGTVEGNCVSLTRLLRSAKLSLIQFFNKMKKWADMASLPQDFRDKVDRLERNFAVSTVIFKKFEPIFLDLFRNPGDDQPRAPRGRKQRRLPCTSSDVFSFCWTLFVQVKGNFPAISDDLVNSYHLLLCCLDLFFGNALCAGRKDLLNTEFPALPEGFTNRDWRSPSEPPCIIDKLCELHDGLVLEAKGIKEHWWKPYIKKLFDKKTLKGRQETLTGLLDLATFEINNKSINKEYEEWVLTVGDFDERIFLGEDADVEIGTPAKPAPNITGELGERMVQSSHLKQHMAETKSLAPSTPLTGRRYLKEKDPTVTPVSTATQSVSRLQALLAGLKTSPSDNLTKLFSECSRNPQESISSRIKEMGEQFCTSYTQPSEDHPGSHIEFAQKRLRLAETLYYKVLENVMLQEKKRLKGKLDLVSLMEQDVFHRSLMACCLEIIIFSYNSQRTFPWIIDVFGLSPYHFYKVIEVLIRAEDGLSRDVVKHLNFIEEQILESLAWKSESPLWEAMKMNENAVPSCEEVTLPSQLENGHSNTAVRMGQSPPVHPQVRRIARDTGVMLKKVESPLSPLSAHDRFSSPAAGSLGTAKRRLFSNDQTNNAATTTSAQSQPATVQVVTTATDQGVQQTITQQTVAIPIPSGSGTITYLATLPIVQQVQPGQQPQQIQLQAVPQGQQVPGAGVLGAMAQAVATGQQQAAPSQTAAVPHGTAAAAAPASGEKAAAGEQHPHKRIGSLGLFFRKVYHLASVRLRDLCEKLEVGDELRRKMWTCFTHTLKEHVELMRDRHLDQIVMCSIYVMAKVSANVTQHDKSFQDIMKCYRTQPQASSHVYRSVLLHGDRERRSSGSSEGSGKTSPVTADKDKGNGERPIRSSSTLPVPAPSSAPPTPTRLAGLGATVDGDERGDLIQFYNTIFVTKLKSYVRKFSPTGDQKADSNIPQLSPIPLPRTHMQSPRRVSVRHPIYISPHKNGRNFWRPLTPTSAMLYCFGKSPAKNLQDITSMIKSGEQPTKKRALNYDTNENPAKRLCSAGGADRTLFQKLKDIDTVRQAANANQ</sequence>
<feature type="compositionally biased region" description="Basic and acidic residues" evidence="10">
    <location>
        <begin position="924"/>
        <end position="935"/>
    </location>
</feature>
<feature type="domain" description="Retinoblastoma-associated protein A-box" evidence="12">
    <location>
        <begin position="382"/>
        <end position="576"/>
    </location>
</feature>
<dbReference type="GO" id="GO:0006325">
    <property type="term" value="P:chromatin organization"/>
    <property type="evidence" value="ECO:0007669"/>
    <property type="project" value="UniProtKB-KW"/>
</dbReference>
<dbReference type="InterPro" id="IPR002720">
    <property type="entry name" value="RB_A"/>
</dbReference>
<feature type="domain" description="Retinoblastoma-associated protein N-terminal" evidence="11">
    <location>
        <begin position="64"/>
        <end position="206"/>
    </location>
</feature>
<dbReference type="Gene3D" id="1.10.472.140">
    <property type="match status" value="1"/>
</dbReference>
<evidence type="ECO:0000313" key="15">
    <source>
        <dbReference type="RefSeq" id="XP_035678326.1"/>
    </source>
</evidence>
<dbReference type="Gene3D" id="1.10.472.10">
    <property type="entry name" value="Cyclin-like"/>
    <property type="match status" value="3"/>
</dbReference>
<keyword evidence="14" id="KW-1185">Reference proteome</keyword>
<dbReference type="GO" id="GO:0005667">
    <property type="term" value="C:transcription regulator complex"/>
    <property type="evidence" value="ECO:0000318"/>
    <property type="project" value="GO_Central"/>
</dbReference>
<feature type="compositionally biased region" description="Pro residues" evidence="10">
    <location>
        <begin position="943"/>
        <end position="953"/>
    </location>
</feature>
<evidence type="ECO:0000259" key="13">
    <source>
        <dbReference type="SMART" id="SM01369"/>
    </source>
</evidence>
<feature type="compositionally biased region" description="Low complexity" evidence="10">
    <location>
        <begin position="764"/>
        <end position="790"/>
    </location>
</feature>
<dbReference type="GO" id="GO:0006357">
    <property type="term" value="P:regulation of transcription by RNA polymerase II"/>
    <property type="evidence" value="ECO:0007669"/>
    <property type="project" value="InterPro"/>
</dbReference>
<dbReference type="GO" id="GO:2000134">
    <property type="term" value="P:negative regulation of G1/S transition of mitotic cell cycle"/>
    <property type="evidence" value="ECO:0000318"/>
    <property type="project" value="GO_Central"/>
</dbReference>
<dbReference type="SMART" id="SM01367">
    <property type="entry name" value="DUF3452"/>
    <property type="match status" value="1"/>
</dbReference>
<feature type="domain" description="Retinoblastoma-associated protein C-terminal" evidence="13">
    <location>
        <begin position="994"/>
        <end position="1119"/>
    </location>
</feature>